<keyword evidence="1" id="KW-0238">DNA-binding</keyword>
<dbReference type="InterPro" id="IPR002197">
    <property type="entry name" value="HTH_Fis"/>
</dbReference>
<keyword evidence="5" id="KW-1185">Reference proteome</keyword>
<evidence type="ECO:0000313" key="5">
    <source>
        <dbReference type="Proteomes" id="UP000321814"/>
    </source>
</evidence>
<dbReference type="AlphaFoldDB" id="A0A5C8M509"/>
<dbReference type="GO" id="GO:0005829">
    <property type="term" value="C:cytosol"/>
    <property type="evidence" value="ECO:0007669"/>
    <property type="project" value="TreeGrafter"/>
</dbReference>
<dbReference type="Gene3D" id="3.40.50.2300">
    <property type="match status" value="1"/>
</dbReference>
<dbReference type="Proteomes" id="UP000321814">
    <property type="component" value="Unassembled WGS sequence"/>
</dbReference>
<dbReference type="Pfam" id="PF00072">
    <property type="entry name" value="Response_reg"/>
    <property type="match status" value="1"/>
</dbReference>
<dbReference type="InterPro" id="IPR011006">
    <property type="entry name" value="CheY-like_superfamily"/>
</dbReference>
<dbReference type="OrthoDB" id="9802426at2"/>
<sequence>MKLVLLDDDVTLTRTLCRRLEALGHQVKSYNEVISPDLLVAEQADCYLLDLRFGVASGLDYIAPLRQQLPTCRIVLLTGYASITTAVQAVKAGADDYLTKPVDFATLTQALSGHISQATAATEPEVLSTDQLEWEHIQRVLEQHQGNISQTAKALAMHRRTLQRKLQKHRP</sequence>
<evidence type="ECO:0000256" key="1">
    <source>
        <dbReference type="ARBA" id="ARBA00023125"/>
    </source>
</evidence>
<comment type="caution">
    <text evidence="4">The sequence shown here is derived from an EMBL/GenBank/DDBJ whole genome shotgun (WGS) entry which is preliminary data.</text>
</comment>
<dbReference type="GO" id="GO:0032993">
    <property type="term" value="C:protein-DNA complex"/>
    <property type="evidence" value="ECO:0007669"/>
    <property type="project" value="TreeGrafter"/>
</dbReference>
<gene>
    <name evidence="4" type="ORF">FU839_01760</name>
</gene>
<name>A0A5C8M509_9GAMM</name>
<feature type="domain" description="Response regulatory" evidence="3">
    <location>
        <begin position="2"/>
        <end position="115"/>
    </location>
</feature>
<feature type="modified residue" description="4-aspartylphosphate" evidence="2">
    <location>
        <position position="50"/>
    </location>
</feature>
<evidence type="ECO:0000259" key="3">
    <source>
        <dbReference type="PROSITE" id="PS50110"/>
    </source>
</evidence>
<dbReference type="RefSeq" id="WP_147902935.1">
    <property type="nucleotide sequence ID" value="NZ_BAAAGC010000002.1"/>
</dbReference>
<protein>
    <submittedName>
        <fullName evidence="4">Response regulator</fullName>
    </submittedName>
</protein>
<proteinExistence type="predicted"/>
<keyword evidence="2" id="KW-0597">Phosphoprotein</keyword>
<dbReference type="PANTHER" id="PTHR48111">
    <property type="entry name" value="REGULATOR OF RPOS"/>
    <property type="match status" value="1"/>
</dbReference>
<reference evidence="4 5" key="1">
    <citation type="submission" date="2019-08" db="EMBL/GenBank/DDBJ databases">
        <title>Draft genome analysis of Rheinheimera tangshanensis isolated from the roots of fresh rice plants (Oryza sativa).</title>
        <authorList>
            <person name="Yu Q."/>
            <person name="Qi Y."/>
            <person name="Zhang H."/>
            <person name="Pu J."/>
        </authorList>
    </citation>
    <scope>NUCLEOTIDE SEQUENCE [LARGE SCALE GENOMIC DNA]</scope>
    <source>
        <strain evidence="4 5">JA3-B52</strain>
    </source>
</reference>
<dbReference type="EMBL" id="VRLR01000001">
    <property type="protein sequence ID" value="TXK83029.1"/>
    <property type="molecule type" value="Genomic_DNA"/>
</dbReference>
<evidence type="ECO:0000256" key="2">
    <source>
        <dbReference type="PROSITE-ProRule" id="PRU00169"/>
    </source>
</evidence>
<dbReference type="SMART" id="SM00448">
    <property type="entry name" value="REC"/>
    <property type="match status" value="1"/>
</dbReference>
<accession>A0A5C8M509</accession>
<dbReference type="GO" id="GO:0000156">
    <property type="term" value="F:phosphorelay response regulator activity"/>
    <property type="evidence" value="ECO:0007669"/>
    <property type="project" value="TreeGrafter"/>
</dbReference>
<dbReference type="Gene3D" id="1.10.10.60">
    <property type="entry name" value="Homeodomain-like"/>
    <property type="match status" value="1"/>
</dbReference>
<dbReference type="Pfam" id="PF02954">
    <property type="entry name" value="HTH_8"/>
    <property type="match status" value="1"/>
</dbReference>
<dbReference type="PANTHER" id="PTHR48111:SF56">
    <property type="entry name" value="TETRATHIONATE RESPONSE REGULATORY PROTEIN TTRR"/>
    <property type="match status" value="1"/>
</dbReference>
<dbReference type="SUPFAM" id="SSF52172">
    <property type="entry name" value="CheY-like"/>
    <property type="match status" value="1"/>
</dbReference>
<dbReference type="GO" id="GO:0006355">
    <property type="term" value="P:regulation of DNA-templated transcription"/>
    <property type="evidence" value="ECO:0007669"/>
    <property type="project" value="TreeGrafter"/>
</dbReference>
<dbReference type="PROSITE" id="PS50110">
    <property type="entry name" value="RESPONSE_REGULATORY"/>
    <property type="match status" value="1"/>
</dbReference>
<evidence type="ECO:0000313" key="4">
    <source>
        <dbReference type="EMBL" id="TXK83029.1"/>
    </source>
</evidence>
<dbReference type="PRINTS" id="PR01590">
    <property type="entry name" value="HTHFIS"/>
</dbReference>
<dbReference type="GO" id="GO:0000976">
    <property type="term" value="F:transcription cis-regulatory region binding"/>
    <property type="evidence" value="ECO:0007669"/>
    <property type="project" value="TreeGrafter"/>
</dbReference>
<organism evidence="4 5">
    <name type="scientific">Rheinheimera tangshanensis</name>
    <dbReference type="NCBI Taxonomy" id="400153"/>
    <lineage>
        <taxon>Bacteria</taxon>
        <taxon>Pseudomonadati</taxon>
        <taxon>Pseudomonadota</taxon>
        <taxon>Gammaproteobacteria</taxon>
        <taxon>Chromatiales</taxon>
        <taxon>Chromatiaceae</taxon>
        <taxon>Rheinheimera</taxon>
    </lineage>
</organism>
<dbReference type="InterPro" id="IPR001789">
    <property type="entry name" value="Sig_transdc_resp-reg_receiver"/>
</dbReference>
<dbReference type="InterPro" id="IPR039420">
    <property type="entry name" value="WalR-like"/>
</dbReference>